<sequence length="97" mass="10679">MWAPRRQCWNRSDDAILEGSARLSKRKLGLHVIVRMGVRSGYRMHRASPTKICNSGVVVEASGEVAAPEVVARLVVWRGDLPGGRGGDVIELRRSTN</sequence>
<reference evidence="1" key="1">
    <citation type="journal article" date="2023" name="GigaByte">
        <title>Genome assembly of the bearded iris, Iris pallida Lam.</title>
        <authorList>
            <person name="Bruccoleri R.E."/>
            <person name="Oakeley E.J."/>
            <person name="Faust A.M.E."/>
            <person name="Altorfer M."/>
            <person name="Dessus-Babus S."/>
            <person name="Burckhardt D."/>
            <person name="Oertli M."/>
            <person name="Naumann U."/>
            <person name="Petersen F."/>
            <person name="Wong J."/>
        </authorList>
    </citation>
    <scope>NUCLEOTIDE SEQUENCE</scope>
    <source>
        <strain evidence="1">GSM-AAB239-AS_SAM_17_03QT</strain>
    </source>
</reference>
<organism evidence="1 2">
    <name type="scientific">Iris pallida</name>
    <name type="common">Sweet iris</name>
    <dbReference type="NCBI Taxonomy" id="29817"/>
    <lineage>
        <taxon>Eukaryota</taxon>
        <taxon>Viridiplantae</taxon>
        <taxon>Streptophyta</taxon>
        <taxon>Embryophyta</taxon>
        <taxon>Tracheophyta</taxon>
        <taxon>Spermatophyta</taxon>
        <taxon>Magnoliopsida</taxon>
        <taxon>Liliopsida</taxon>
        <taxon>Asparagales</taxon>
        <taxon>Iridaceae</taxon>
        <taxon>Iridoideae</taxon>
        <taxon>Irideae</taxon>
        <taxon>Iris</taxon>
    </lineage>
</organism>
<name>A0AAX6EVR7_IRIPA</name>
<dbReference type="EMBL" id="JANAVB010033620">
    <property type="protein sequence ID" value="KAJ6808028.1"/>
    <property type="molecule type" value="Genomic_DNA"/>
</dbReference>
<gene>
    <name evidence="1" type="ORF">M6B38_168910</name>
</gene>
<keyword evidence="2" id="KW-1185">Reference proteome</keyword>
<protein>
    <submittedName>
        <fullName evidence="1">Uncharacterized protein</fullName>
    </submittedName>
</protein>
<evidence type="ECO:0000313" key="1">
    <source>
        <dbReference type="EMBL" id="KAJ6808028.1"/>
    </source>
</evidence>
<dbReference type="Proteomes" id="UP001140949">
    <property type="component" value="Unassembled WGS sequence"/>
</dbReference>
<proteinExistence type="predicted"/>
<comment type="caution">
    <text evidence="1">The sequence shown here is derived from an EMBL/GenBank/DDBJ whole genome shotgun (WGS) entry which is preliminary data.</text>
</comment>
<accession>A0AAX6EVR7</accession>
<evidence type="ECO:0000313" key="2">
    <source>
        <dbReference type="Proteomes" id="UP001140949"/>
    </source>
</evidence>
<dbReference type="AlphaFoldDB" id="A0AAX6EVR7"/>
<reference evidence="1" key="2">
    <citation type="submission" date="2023-04" db="EMBL/GenBank/DDBJ databases">
        <authorList>
            <person name="Bruccoleri R.E."/>
            <person name="Oakeley E.J."/>
            <person name="Faust A.-M."/>
            <person name="Dessus-Babus S."/>
            <person name="Altorfer M."/>
            <person name="Burckhardt D."/>
            <person name="Oertli M."/>
            <person name="Naumann U."/>
            <person name="Petersen F."/>
            <person name="Wong J."/>
        </authorList>
    </citation>
    <scope>NUCLEOTIDE SEQUENCE</scope>
    <source>
        <strain evidence="1">GSM-AAB239-AS_SAM_17_03QT</strain>
        <tissue evidence="1">Leaf</tissue>
    </source>
</reference>